<dbReference type="PANTHER" id="PTHR43178">
    <property type="entry name" value="DIHYDROLIPOAMIDE ACETYLTRANSFERASE COMPONENT OF PYRUVATE DEHYDROGENASE COMPLEX"/>
    <property type="match status" value="1"/>
</dbReference>
<evidence type="ECO:0000259" key="8">
    <source>
        <dbReference type="PROSITE" id="PS50968"/>
    </source>
</evidence>
<dbReference type="InterPro" id="IPR001078">
    <property type="entry name" value="2-oxoacid_DH_actylTfrase"/>
</dbReference>
<dbReference type="PROSITE" id="PS51826">
    <property type="entry name" value="PSBD"/>
    <property type="match status" value="1"/>
</dbReference>
<proteinExistence type="inferred from homology"/>
<evidence type="ECO:0000259" key="9">
    <source>
        <dbReference type="PROSITE" id="PS51826"/>
    </source>
</evidence>
<dbReference type="InterPro" id="IPR011053">
    <property type="entry name" value="Single_hybrid_motif"/>
</dbReference>
<comment type="cofactor">
    <cofactor evidence="1 7">
        <name>(R)-lipoate</name>
        <dbReference type="ChEBI" id="CHEBI:83088"/>
    </cofactor>
</comment>
<evidence type="ECO:0000256" key="4">
    <source>
        <dbReference type="ARBA" id="ARBA00022679"/>
    </source>
</evidence>
<dbReference type="AlphaFoldDB" id="A0A345Y9A4"/>
<dbReference type="PROSITE" id="PS50968">
    <property type="entry name" value="BIOTINYL_LIPOYL"/>
    <property type="match status" value="1"/>
</dbReference>
<feature type="domain" description="Lipoyl-binding" evidence="8">
    <location>
        <begin position="1"/>
        <end position="76"/>
    </location>
</feature>
<accession>A0A345Y9A4</accession>
<dbReference type="Gene3D" id="2.40.50.100">
    <property type="match status" value="1"/>
</dbReference>
<evidence type="ECO:0000313" key="10">
    <source>
        <dbReference type="EMBL" id="AXK40506.1"/>
    </source>
</evidence>
<evidence type="ECO:0000256" key="3">
    <source>
        <dbReference type="ARBA" id="ARBA00011484"/>
    </source>
</evidence>
<keyword evidence="4 7" id="KW-0808">Transferase</keyword>
<dbReference type="EC" id="2.3.1.-" evidence="7"/>
<dbReference type="Proteomes" id="UP000254537">
    <property type="component" value="Chromosome"/>
</dbReference>
<evidence type="ECO:0000256" key="5">
    <source>
        <dbReference type="ARBA" id="ARBA00022823"/>
    </source>
</evidence>
<dbReference type="InterPro" id="IPR036625">
    <property type="entry name" value="E3-bd_dom_sf"/>
</dbReference>
<dbReference type="EMBL" id="CP031337">
    <property type="protein sequence ID" value="AXK40506.1"/>
    <property type="molecule type" value="Genomic_DNA"/>
</dbReference>
<dbReference type="InterPro" id="IPR000089">
    <property type="entry name" value="Biotin_lipoyl"/>
</dbReference>
<dbReference type="GO" id="GO:0016407">
    <property type="term" value="F:acetyltransferase activity"/>
    <property type="evidence" value="ECO:0007669"/>
    <property type="project" value="TreeGrafter"/>
</dbReference>
<dbReference type="Gene3D" id="3.30.559.10">
    <property type="entry name" value="Chloramphenicol acetyltransferase-like domain"/>
    <property type="match status" value="1"/>
</dbReference>
<dbReference type="RefSeq" id="WP_115434433.1">
    <property type="nucleotide sequence ID" value="NZ_CP031337.1"/>
</dbReference>
<keyword evidence="6 7" id="KW-0012">Acyltransferase</keyword>
<dbReference type="SUPFAM" id="SSF47005">
    <property type="entry name" value="Peripheral subunit-binding domain of 2-oxo acid dehydrogenase complex"/>
    <property type="match status" value="1"/>
</dbReference>
<dbReference type="CDD" id="cd06849">
    <property type="entry name" value="lipoyl_domain"/>
    <property type="match status" value="1"/>
</dbReference>
<feature type="domain" description="Peripheral subunit-binding (PSBD)" evidence="9">
    <location>
        <begin position="119"/>
        <end position="156"/>
    </location>
</feature>
<dbReference type="Pfam" id="PF00198">
    <property type="entry name" value="2-oxoacid_dh"/>
    <property type="match status" value="1"/>
</dbReference>
<organism evidence="10 11">
    <name type="scientific">Crenobacter cavernae</name>
    <dbReference type="NCBI Taxonomy" id="2290923"/>
    <lineage>
        <taxon>Bacteria</taxon>
        <taxon>Pseudomonadati</taxon>
        <taxon>Pseudomonadota</taxon>
        <taxon>Betaproteobacteria</taxon>
        <taxon>Neisseriales</taxon>
        <taxon>Neisseriaceae</taxon>
        <taxon>Crenobacter</taxon>
    </lineage>
</organism>
<sequence length="374" mass="39057">MKTFTLPDLGEGLAEAEIVAWQVGEGDKVVLDQPLLSVETAKAIVDVPAPFAGKVVKLYAKVGDIVPLGDPLVDIDDGAPDDSGTVVGDSHVSAAHQARDKPLANVAPAGAKAAPVAVRAAPAVRALASRLGVDLAMLTGSGPDGAITSADVEAAARHDAPAAPESQALRGPRRTMAQNMALSHAEVVPVLLVDDADIHAWPRGEDTTWRLLRAMVAACRAVPALNAWFDGKTLSRRVFDHIDIGIALDTDDALYVPVIRHAESLDRAKSRSTLDALKGRVKARSLSPAELKGHTITLSNFGMFAGRYASPVVMPPTVAIVGAGRARLEAVAVGDAIGLHRSLPISITFDHRACTGAEAARFLAALLADLERAE</sequence>
<evidence type="ECO:0000256" key="6">
    <source>
        <dbReference type="ARBA" id="ARBA00023315"/>
    </source>
</evidence>
<dbReference type="KEGG" id="ccah:DWG20_14295"/>
<dbReference type="InterPro" id="IPR050743">
    <property type="entry name" value="2-oxoacid_DH_E2_comp"/>
</dbReference>
<comment type="subunit">
    <text evidence="3">Forms a 24-polypeptide structural core with octahedral symmetry.</text>
</comment>
<dbReference type="PROSITE" id="PS00189">
    <property type="entry name" value="LIPOYL"/>
    <property type="match status" value="1"/>
</dbReference>
<dbReference type="InterPro" id="IPR003016">
    <property type="entry name" value="2-oxoA_DH_lipoyl-BS"/>
</dbReference>
<comment type="similarity">
    <text evidence="2 7">Belongs to the 2-oxoacid dehydrogenase family.</text>
</comment>
<dbReference type="InterPro" id="IPR023213">
    <property type="entry name" value="CAT-like_dom_sf"/>
</dbReference>
<dbReference type="Gene3D" id="4.10.320.10">
    <property type="entry name" value="E3-binding domain"/>
    <property type="match status" value="1"/>
</dbReference>
<dbReference type="SUPFAM" id="SSF52777">
    <property type="entry name" value="CoA-dependent acyltransferases"/>
    <property type="match status" value="1"/>
</dbReference>
<dbReference type="OrthoDB" id="9805770at2"/>
<evidence type="ECO:0000256" key="1">
    <source>
        <dbReference type="ARBA" id="ARBA00001938"/>
    </source>
</evidence>
<name>A0A345Y9A4_9NEIS</name>
<dbReference type="GO" id="GO:0031405">
    <property type="term" value="F:lipoic acid binding"/>
    <property type="evidence" value="ECO:0007669"/>
    <property type="project" value="TreeGrafter"/>
</dbReference>
<evidence type="ECO:0000256" key="2">
    <source>
        <dbReference type="ARBA" id="ARBA00007317"/>
    </source>
</evidence>
<evidence type="ECO:0000313" key="11">
    <source>
        <dbReference type="Proteomes" id="UP000254537"/>
    </source>
</evidence>
<dbReference type="GO" id="GO:0005737">
    <property type="term" value="C:cytoplasm"/>
    <property type="evidence" value="ECO:0007669"/>
    <property type="project" value="TreeGrafter"/>
</dbReference>
<dbReference type="SUPFAM" id="SSF51230">
    <property type="entry name" value="Single hybrid motif"/>
    <property type="match status" value="1"/>
</dbReference>
<dbReference type="PANTHER" id="PTHR43178:SF12">
    <property type="entry name" value="DIHYDROLIPOAMIDE ACETYLTRANSFERASE COMPONENT OF PYRUVATE DEHYDROGENASE COMPLEX"/>
    <property type="match status" value="1"/>
</dbReference>
<dbReference type="Pfam" id="PF00364">
    <property type="entry name" value="Biotin_lipoyl"/>
    <property type="match status" value="1"/>
</dbReference>
<reference evidence="10 11" key="1">
    <citation type="submission" date="2018-07" db="EMBL/GenBank/DDBJ databases">
        <title>Crenobacter cavernae sp. nov., isolated from a karst cave.</title>
        <authorList>
            <person name="Zhu H."/>
        </authorList>
    </citation>
    <scope>NUCLEOTIDE SEQUENCE [LARGE SCALE GENOMIC DNA]</scope>
    <source>
        <strain evidence="10 11">K1W11S-77</strain>
    </source>
</reference>
<keyword evidence="5 7" id="KW-0450">Lipoyl</keyword>
<dbReference type="Pfam" id="PF02817">
    <property type="entry name" value="E3_binding"/>
    <property type="match status" value="1"/>
</dbReference>
<protein>
    <recommendedName>
        <fullName evidence="7">Dihydrolipoamide acetyltransferase component of pyruvate dehydrogenase complex</fullName>
        <ecNumber evidence="7">2.3.1.-</ecNumber>
    </recommendedName>
</protein>
<evidence type="ECO:0000256" key="7">
    <source>
        <dbReference type="RuleBase" id="RU003423"/>
    </source>
</evidence>
<dbReference type="InterPro" id="IPR004167">
    <property type="entry name" value="PSBD"/>
</dbReference>
<gene>
    <name evidence="10" type="ORF">DWG20_14295</name>
</gene>